<keyword evidence="7" id="KW-0119">Carbohydrate metabolism</keyword>
<keyword evidence="8" id="KW-0624">Polysaccharide degradation</keyword>
<keyword evidence="3" id="KW-0964">Secreted</keyword>
<gene>
    <name evidence="11" type="ORF">COCMIDRAFT_94087</name>
</gene>
<dbReference type="GO" id="GO:0045493">
    <property type="term" value="P:xylan catabolic process"/>
    <property type="evidence" value="ECO:0007669"/>
    <property type="project" value="UniProtKB-KW"/>
</dbReference>
<evidence type="ECO:0000256" key="4">
    <source>
        <dbReference type="ARBA" id="ARBA00022651"/>
    </source>
</evidence>
<evidence type="ECO:0000256" key="7">
    <source>
        <dbReference type="ARBA" id="ARBA00023277"/>
    </source>
</evidence>
<evidence type="ECO:0000256" key="8">
    <source>
        <dbReference type="ARBA" id="ARBA00023326"/>
    </source>
</evidence>
<keyword evidence="6" id="KW-0378">Hydrolase</keyword>
<keyword evidence="4" id="KW-0858">Xylan degradation</keyword>
<name>W6ZQF6_COCMI</name>
<dbReference type="KEGG" id="bor:COCMIDRAFT_94087"/>
<evidence type="ECO:0000256" key="3">
    <source>
        <dbReference type="ARBA" id="ARBA00022525"/>
    </source>
</evidence>
<comment type="catalytic activity">
    <reaction evidence="9">
        <text>feruloyl-polysaccharide + H2O = ferulate + polysaccharide.</text>
        <dbReference type="EC" id="3.1.1.73"/>
    </reaction>
</comment>
<evidence type="ECO:0000256" key="2">
    <source>
        <dbReference type="ARBA" id="ARBA00013091"/>
    </source>
</evidence>
<feature type="chain" id="PRO_5032900640" description="feruloyl esterase" evidence="10">
    <location>
        <begin position="21"/>
        <end position="308"/>
    </location>
</feature>
<dbReference type="PANTHER" id="PTHR38050:SF2">
    <property type="entry name" value="FERULOYL ESTERASE C-RELATED"/>
    <property type="match status" value="1"/>
</dbReference>
<evidence type="ECO:0000256" key="1">
    <source>
        <dbReference type="ARBA" id="ARBA00004613"/>
    </source>
</evidence>
<evidence type="ECO:0000313" key="12">
    <source>
        <dbReference type="Proteomes" id="UP000054032"/>
    </source>
</evidence>
<dbReference type="GeneID" id="19128386"/>
<evidence type="ECO:0000256" key="10">
    <source>
        <dbReference type="SAM" id="SignalP"/>
    </source>
</evidence>
<keyword evidence="12" id="KW-1185">Reference proteome</keyword>
<dbReference type="AlphaFoldDB" id="W6ZQF6"/>
<feature type="signal peptide" evidence="10">
    <location>
        <begin position="1"/>
        <end position="20"/>
    </location>
</feature>
<sequence length="308" mass="32937">MPPLPKLTFFLSTLLTSTLASPQKSSGCGIAYKDLSLPAQYLDSSGQNRSYLIHLPSTYNSDTAYPLVLGFHGSQSSAMTVPLDTKLNNETFSGGKIMVYLEGVGGSWAGPSYHNGSSVEEDVQFVADVIADVEKKVCVDEARVFGFGMSNGGGFIGTLACDEKGSSLFTGLAAHSGAFYTDVNGPDNGCAPSKEVPLLEIHGGADKDVPYAGGKGEGGELPSIFNWLNSWALRYKCESSSVNITFGSEVRHWSWGCGGKSGLIQHYEVMHLRHAWADTEPNFSQSYAGQGPTVIQASRIIMDFFDSV</sequence>
<accession>W6ZQF6</accession>
<dbReference type="InterPro" id="IPR029058">
    <property type="entry name" value="AB_hydrolase_fold"/>
</dbReference>
<proteinExistence type="predicted"/>
<comment type="subcellular location">
    <subcellularLocation>
        <location evidence="1">Secreted</location>
    </subcellularLocation>
</comment>
<dbReference type="HOGENOM" id="CLU_027551_3_0_1"/>
<reference evidence="11 12" key="1">
    <citation type="journal article" date="2013" name="PLoS Genet.">
        <title>Comparative genome structure, secondary metabolite, and effector coding capacity across Cochliobolus pathogens.</title>
        <authorList>
            <person name="Condon B.J."/>
            <person name="Leng Y."/>
            <person name="Wu D."/>
            <person name="Bushley K.E."/>
            <person name="Ohm R.A."/>
            <person name="Otillar R."/>
            <person name="Martin J."/>
            <person name="Schackwitz W."/>
            <person name="Grimwood J."/>
            <person name="MohdZainudin N."/>
            <person name="Xue C."/>
            <person name="Wang R."/>
            <person name="Manning V.A."/>
            <person name="Dhillon B."/>
            <person name="Tu Z.J."/>
            <person name="Steffenson B.J."/>
            <person name="Salamov A."/>
            <person name="Sun H."/>
            <person name="Lowry S."/>
            <person name="LaButti K."/>
            <person name="Han J."/>
            <person name="Copeland A."/>
            <person name="Lindquist E."/>
            <person name="Barry K."/>
            <person name="Schmutz J."/>
            <person name="Baker S.E."/>
            <person name="Ciuffetti L.M."/>
            <person name="Grigoriev I.V."/>
            <person name="Zhong S."/>
            <person name="Turgeon B.G."/>
        </authorList>
    </citation>
    <scope>NUCLEOTIDE SEQUENCE [LARGE SCALE GENOMIC DNA]</scope>
    <source>
        <strain evidence="11 12">ATCC 44560</strain>
    </source>
</reference>
<keyword evidence="5 10" id="KW-0732">Signal</keyword>
<dbReference type="RefSeq" id="XP_007687530.1">
    <property type="nucleotide sequence ID" value="XM_007689340.1"/>
</dbReference>
<dbReference type="GO" id="GO:0030600">
    <property type="term" value="F:feruloyl esterase activity"/>
    <property type="evidence" value="ECO:0007669"/>
    <property type="project" value="UniProtKB-EC"/>
</dbReference>
<dbReference type="OrthoDB" id="424610at2759"/>
<dbReference type="EC" id="3.1.1.73" evidence="2"/>
<evidence type="ECO:0000256" key="5">
    <source>
        <dbReference type="ARBA" id="ARBA00022729"/>
    </source>
</evidence>
<dbReference type="Proteomes" id="UP000054032">
    <property type="component" value="Unassembled WGS sequence"/>
</dbReference>
<evidence type="ECO:0000313" key="11">
    <source>
        <dbReference type="EMBL" id="EUC45946.1"/>
    </source>
</evidence>
<evidence type="ECO:0000256" key="6">
    <source>
        <dbReference type="ARBA" id="ARBA00022801"/>
    </source>
</evidence>
<dbReference type="eggNOG" id="ENOG502SBTI">
    <property type="taxonomic scope" value="Eukaryota"/>
</dbReference>
<dbReference type="SUPFAM" id="SSF53474">
    <property type="entry name" value="alpha/beta-Hydrolases"/>
    <property type="match status" value="1"/>
</dbReference>
<dbReference type="Gene3D" id="3.40.50.1820">
    <property type="entry name" value="alpha/beta hydrolase"/>
    <property type="match status" value="1"/>
</dbReference>
<protein>
    <recommendedName>
        <fullName evidence="2">feruloyl esterase</fullName>
        <ecNumber evidence="2">3.1.1.73</ecNumber>
    </recommendedName>
</protein>
<dbReference type="GO" id="GO:0005576">
    <property type="term" value="C:extracellular region"/>
    <property type="evidence" value="ECO:0007669"/>
    <property type="project" value="UniProtKB-SubCell"/>
</dbReference>
<dbReference type="InterPro" id="IPR043595">
    <property type="entry name" value="FaeB/C/D"/>
</dbReference>
<organism evidence="11 12">
    <name type="scientific">Bipolaris oryzae ATCC 44560</name>
    <dbReference type="NCBI Taxonomy" id="930090"/>
    <lineage>
        <taxon>Eukaryota</taxon>
        <taxon>Fungi</taxon>
        <taxon>Dikarya</taxon>
        <taxon>Ascomycota</taxon>
        <taxon>Pezizomycotina</taxon>
        <taxon>Dothideomycetes</taxon>
        <taxon>Pleosporomycetidae</taxon>
        <taxon>Pleosporales</taxon>
        <taxon>Pleosporineae</taxon>
        <taxon>Pleosporaceae</taxon>
        <taxon>Bipolaris</taxon>
    </lineage>
</organism>
<dbReference type="EMBL" id="KI963974">
    <property type="protein sequence ID" value="EUC45946.1"/>
    <property type="molecule type" value="Genomic_DNA"/>
</dbReference>
<evidence type="ECO:0000256" key="9">
    <source>
        <dbReference type="ARBA" id="ARBA00034075"/>
    </source>
</evidence>
<dbReference type="PANTHER" id="PTHR38050">
    <property type="match status" value="1"/>
</dbReference>